<name>A0A4P8EHV2_9RHOB</name>
<dbReference type="EMBL" id="CP039964">
    <property type="protein sequence ID" value="QCO56343.1"/>
    <property type="molecule type" value="Genomic_DNA"/>
</dbReference>
<dbReference type="AlphaFoldDB" id="A0A4P8EHV2"/>
<feature type="domain" description="Thiol:disulfide interchange protein DsbD N-terminal" evidence="2">
    <location>
        <begin position="36"/>
        <end position="139"/>
    </location>
</feature>
<evidence type="ECO:0000256" key="1">
    <source>
        <dbReference type="SAM" id="SignalP"/>
    </source>
</evidence>
<protein>
    <recommendedName>
        <fullName evidence="2">Thiol:disulfide interchange protein DsbD N-terminal domain-containing protein</fullName>
    </recommendedName>
</protein>
<keyword evidence="4" id="KW-1185">Reference proteome</keyword>
<feature type="chain" id="PRO_5020337132" description="Thiol:disulfide interchange protein DsbD N-terminal domain-containing protein" evidence="1">
    <location>
        <begin position="23"/>
        <end position="266"/>
    </location>
</feature>
<dbReference type="KEGG" id="pseb:EOK75_11745"/>
<reference evidence="3 4" key="1">
    <citation type="submission" date="2019-05" db="EMBL/GenBank/DDBJ databases">
        <title>Pseudorhodobacter turbinis sp. nov., isolated from the gut of the Korean turban shell.</title>
        <authorList>
            <person name="Jeong Y.-S."/>
            <person name="Kang W.-R."/>
            <person name="Bae J.-W."/>
        </authorList>
    </citation>
    <scope>NUCLEOTIDE SEQUENCE [LARGE SCALE GENOMIC DNA]</scope>
    <source>
        <strain evidence="3 4">S12M18</strain>
    </source>
</reference>
<sequence length="266" mass="28268">MNMKHSFLALGFAALLAPAVQAQPQILTAGLRTGWQMENGNQMVAFQMTLLEGWKTYWRAPGDAGIPPQFDWSGSQNVKSVRFHWPRPSVLAVGGMQTFGYNRELVLPVEVVPQDPSLPVALKASVDLGVCSDICVPATFNVAGLLPQPGVPDEVITRALHKRPSTAKEAGVRHATCAITPQKDGLRLAVSLDMPSAGGDEVVVVEPGQAGVWVSPADVTRKGQKLQAEVDLVGPSGGVFTLQRDAIVLTVLGKHRAVEIQGCAAP</sequence>
<gene>
    <name evidence="3" type="ORF">EOK75_11745</name>
</gene>
<dbReference type="Proteomes" id="UP000298631">
    <property type="component" value="Chromosome"/>
</dbReference>
<feature type="signal peptide" evidence="1">
    <location>
        <begin position="1"/>
        <end position="22"/>
    </location>
</feature>
<dbReference type="InterPro" id="IPR028250">
    <property type="entry name" value="DsbDN"/>
</dbReference>
<proteinExistence type="predicted"/>
<evidence type="ECO:0000313" key="3">
    <source>
        <dbReference type="EMBL" id="QCO56343.1"/>
    </source>
</evidence>
<dbReference type="OrthoDB" id="9811036at2"/>
<evidence type="ECO:0000259" key="2">
    <source>
        <dbReference type="Pfam" id="PF11412"/>
    </source>
</evidence>
<accession>A0A4P8EHV2</accession>
<dbReference type="Pfam" id="PF11412">
    <property type="entry name" value="DsbD_N"/>
    <property type="match status" value="1"/>
</dbReference>
<evidence type="ECO:0000313" key="4">
    <source>
        <dbReference type="Proteomes" id="UP000298631"/>
    </source>
</evidence>
<organism evidence="3 4">
    <name type="scientific">Pseudorhodobacter turbinis</name>
    <dbReference type="NCBI Taxonomy" id="2500533"/>
    <lineage>
        <taxon>Bacteria</taxon>
        <taxon>Pseudomonadati</taxon>
        <taxon>Pseudomonadota</taxon>
        <taxon>Alphaproteobacteria</taxon>
        <taxon>Rhodobacterales</taxon>
        <taxon>Paracoccaceae</taxon>
        <taxon>Pseudorhodobacter</taxon>
    </lineage>
</organism>
<keyword evidence="1" id="KW-0732">Signal</keyword>